<dbReference type="InterPro" id="IPR026377">
    <property type="entry name" value="Cell_surface_SprA"/>
</dbReference>
<dbReference type="Proteomes" id="UP000238180">
    <property type="component" value="Unassembled WGS sequence"/>
</dbReference>
<feature type="domain" description="Gliding motility protein SprA N-terminal" evidence="1">
    <location>
        <begin position="1109"/>
        <end position="1607"/>
    </location>
</feature>
<feature type="domain" description="Gliding motility protein SprA N-terminal" evidence="1">
    <location>
        <begin position="52"/>
        <end position="455"/>
    </location>
</feature>
<reference evidence="2 3" key="1">
    <citation type="submission" date="2018-02" db="EMBL/GenBank/DDBJ databases">
        <authorList>
            <person name="Cohen D.B."/>
            <person name="Kent A.D."/>
        </authorList>
    </citation>
    <scope>NUCLEOTIDE SEQUENCE [LARGE SCALE GENOMIC DNA]</scope>
    <source>
        <strain evidence="2">CIP109753</strain>
    </source>
</reference>
<organism evidence="2 3">
    <name type="scientific">Flavobacterium columnare</name>
    <dbReference type="NCBI Taxonomy" id="996"/>
    <lineage>
        <taxon>Bacteria</taxon>
        <taxon>Pseudomonadati</taxon>
        <taxon>Bacteroidota</taxon>
        <taxon>Flavobacteriia</taxon>
        <taxon>Flavobacteriales</taxon>
        <taxon>Flavobacteriaceae</taxon>
        <taxon>Flavobacterium</taxon>
    </lineage>
</organism>
<protein>
    <recommendedName>
        <fullName evidence="1">Gliding motility protein SprA N-terminal domain-containing protein</fullName>
    </recommendedName>
</protein>
<dbReference type="EMBL" id="OLKH01000064">
    <property type="protein sequence ID" value="SPE76564.1"/>
    <property type="molecule type" value="Genomic_DNA"/>
</dbReference>
<evidence type="ECO:0000259" key="1">
    <source>
        <dbReference type="Pfam" id="PF14349"/>
    </source>
</evidence>
<name>A0A2N9P897_9FLAO</name>
<proteinExistence type="predicted"/>
<evidence type="ECO:0000313" key="3">
    <source>
        <dbReference type="Proteomes" id="UP000238180"/>
    </source>
</evidence>
<dbReference type="InterPro" id="IPR025684">
    <property type="entry name" value="SprA_N_dom"/>
</dbReference>
<accession>A0A2N9P897</accession>
<gene>
    <name evidence="2" type="ORF">FLACOL_00546</name>
</gene>
<dbReference type="Pfam" id="PF14349">
    <property type="entry name" value="SprA_N"/>
    <property type="match status" value="2"/>
</dbReference>
<dbReference type="RefSeq" id="WP_105195510.1">
    <property type="nucleotide sequence ID" value="NZ_OLKH01000064.1"/>
</dbReference>
<dbReference type="NCBIfam" id="TIGR04189">
    <property type="entry name" value="surface_SprA"/>
    <property type="match status" value="1"/>
</dbReference>
<evidence type="ECO:0000313" key="2">
    <source>
        <dbReference type="EMBL" id="SPE76564.1"/>
    </source>
</evidence>
<sequence>MKDNFSPPFNLLFKNSFYILFFFVLNSLYSQEVKDTLKGYQKGKMELPDPKSILEAYTYDPVTDRYIYTKSFEGFTIDYPIVLTPDEYQKLIQKEAIRKYFKEKVDAVAGQKKNSEEKKRDLLPRYYIRSGLFESIFGSNTIDIKPTGSVEIDLGMRYSKQDNPAFSPRNRSNFNFDFDQRISMSLMGQVGTRLRVNVNYDTESTFAFQNLIKLQYTPTEDDILQKIEVGNVSMPLSNSLIRGAQSLFGFKTELKFGKTTFTGVFSEQKSQTRTVTAQGGGLIQNFDMFALDYDADRHFFLSQFFRNNYDRALETYPVINSRIQITRLEVWVTNRQNRINTGVEGNNLRNIVALADLGEAQSTKLSNDEIIGLNPIPTDFFKTLPDTPVDNANNAFNPKKIGGVGSLLNDAIRDVSNVSTGFNGLNTREGVDYSKLENARKLNSNEYTYHPQLGYISLNQRLTNDEVLAVAYQYTEGDKVYQVGEFGNDGVTSSTVGTNDIPVTKALVLKLLKPNLNNVDKPIWNLMMKNVYQIPGAYQLEKTDFKFNILYTDPSPINYITLGTPLPLRGDISNQPLLKVFDLDKLDFYNDPNGGDGFFDFLPGLTIDTQNARIIFTKVEPFGKSLFEKLVSNNVTEKYNDESSYNSNQKKYVYTSLYRKTQAAALQNSEKNKFQLKGKFKSTGGDGISLGAINVPRGSVVVTAGGRVLQEGVDYTVNYQAGRVQILDPSLQASGTPIQVSVENNSVFGQQTRRYMGFNIEHKFSDKFQINGTLINMSERPFTQKTNYGQESVNNTMFGINGNFSTEVPFFTRLVNKLPNIDTDVPSNLSFRGELAYLMPGTSKIDRFNGESTVYVDDFEGSQSTIDMRAPQSWSLASVPDEFQDKSSANNLSYGFNRAKLSWYSIDPIFYTNQRPAGISDNDVLAYDTRRVYLDELYPQTSIAIGDSRVVNTLDLTYYPKERGPYNFNPAALNNQMPDPTKSFAGIMRPITTTNFEQANVEYIQFWVLDPYYKNINGVSPANTGKITIHLGDVSEDVLKDGKKMYENGLPGLGSDQKTLPSQWGKVPANQSLIYTFDSNNNNRILQDVGLNGLNDAEERIKFPDFANQEDPAMDNYQYYLNTSGGIVTRYKKYNGTEMNSPVDVTDSNRGNSTIPDVEDINRDNTMNTVEGYYKFEIDIKPNVKPGDKYVVSERIDDDRDLGGGQKTSVRWIQYKIPITEGVAIGGISDTRSIRFMRMLVNGFSNQITLRFGALDLVRGDWRRYAGQLTNITDPNTNFEVQSINIEENAQRSPIPYVLPPNVKREQINNNNTIINQNEQSLVLRVGSANDESKGLVDGDAKAVFKNVSVDMRQYKRLKMFLHSESLLKSDDLKDKELSAFVRFGNDFTNNFYEIEVPLKITPFGNTGTETIWPTENEINLALSALGKLKLESFKADPQFIDLVDKSYVREATVYDSGATAGIKIRVKGNPNIGYVRTLMVGLKNPKGGVTTSKVRGEVWFNELRLAEMDESGGMAAVASLDTNMADFLTLSATGRMGTIGFGSIEQKPNERSREDMWQYDVVTNVSLGKLLPKKWGVNLPFNYAIGEQTITPEYDPLYQDLKLKDVLAAAQTEEEKDAVRKRSENFTKRRSINFIGVKKERSPEQKPHIYDVENLTLSYSYNEMKHRDFEVQNVLDQQIRTTADYAYAFKSKTVEPFKQTAFMKKSTYWKWLSDFNFNLLPSNINFSSSILRQFNRQQFRQVDQSIVAGVEPLYRKNYLFNYNYGFNFNLTRSFKINYTATTGNIVRTNLLNQNGDSQKPEYTVWDDFWNVGEPNQHNQQITANYTLPIEKIPVFSFIKSDYTYTGNYSWNRGSDAMRNFYPDKLANPTLVYDLGNTIQNANTHKLNTSFSLTNFYKYIGLVKFSERSKQPAKPVAPITAPKPGEKIVAKPKEKVLKQNVFLDGLIGVATAIKNVQVNYSETNGTLLPGYLPSIGFLGSSRPSLGFVFGMQDEVRFEAAKNGWLTNYDKFNQNFTKVNTKQIQANAKLEPFADLTIDLVADRTISSNYSEQFIVKDGNYNSLSPYQTGNFSVSTLMIGTAFATSDENGSNAFEAFRNGRKEVAQRLAQQRASYDPLYDPSQLDIDGFPKGYGKNSQQVLLPAFLAAYTSDFRSSSNVPLNFNRLLPLPNWNLKYTGLMRYKFFKDRFRSFSIQHSYKSAYTLNSYRSNFEYDKNPNGVDVSGNYYSSTLIGNVNLTEQFSPLLRLDIQMKNSLKFIAEMKKDRTLSLSFDNNLLTELKGQEYILGIGYRIKDVTIRSRLADNNTGVVKSDINLRGDISFRNNKTIVRNIDYNNNQLGGGQNIITAKLSGDYKFSTNLTTLFYFDYNFNRAVISTSFPITNIRAGFTLRYTLGN</sequence>